<dbReference type="PANTHER" id="PTHR43866">
    <property type="entry name" value="MALONATE-SEMIALDEHYDE DEHYDROGENASE"/>
    <property type="match status" value="1"/>
</dbReference>
<comment type="caution">
    <text evidence="5">The sequence shown here is derived from an EMBL/GenBank/DDBJ whole genome shotgun (WGS) entry which is preliminary data.</text>
</comment>
<dbReference type="InterPro" id="IPR000253">
    <property type="entry name" value="FHA_dom"/>
</dbReference>
<dbReference type="PROSITE" id="PS00070">
    <property type="entry name" value="ALDEHYDE_DEHYDR_CYS"/>
    <property type="match status" value="1"/>
</dbReference>
<keyword evidence="2 3" id="KW-0520">NAD</keyword>
<keyword evidence="6" id="KW-1185">Reference proteome</keyword>
<evidence type="ECO:0000259" key="4">
    <source>
        <dbReference type="PROSITE" id="PS50006"/>
    </source>
</evidence>
<dbReference type="InterPro" id="IPR023510">
    <property type="entry name" value="MSDH_GmP_bac"/>
</dbReference>
<comment type="catalytic activity">
    <reaction evidence="3">
        <text>3-oxopropanoate + NAD(+) + CoA + H2O = hydrogencarbonate + acetyl-CoA + NADH + H(+)</text>
        <dbReference type="Rhea" id="RHEA:76615"/>
        <dbReference type="ChEBI" id="CHEBI:15377"/>
        <dbReference type="ChEBI" id="CHEBI:15378"/>
        <dbReference type="ChEBI" id="CHEBI:17544"/>
        <dbReference type="ChEBI" id="CHEBI:33190"/>
        <dbReference type="ChEBI" id="CHEBI:57287"/>
        <dbReference type="ChEBI" id="CHEBI:57288"/>
        <dbReference type="ChEBI" id="CHEBI:57540"/>
        <dbReference type="ChEBI" id="CHEBI:57945"/>
        <dbReference type="EC" id="1.2.1.27"/>
    </reaction>
</comment>
<dbReference type="NCBIfam" id="TIGR01722">
    <property type="entry name" value="MMSDH"/>
    <property type="match status" value="1"/>
</dbReference>
<evidence type="ECO:0000256" key="3">
    <source>
        <dbReference type="HAMAP-Rule" id="MF_01670"/>
    </source>
</evidence>
<dbReference type="EC" id="1.2.1.27" evidence="3"/>
<evidence type="ECO:0000256" key="2">
    <source>
        <dbReference type="ARBA" id="ARBA00023027"/>
    </source>
</evidence>
<comment type="catalytic activity">
    <reaction evidence="3">
        <text>2-methyl-3-oxopropanoate + NAD(+) + CoA + H2O = propanoyl-CoA + hydrogencarbonate + NADH + H(+)</text>
        <dbReference type="Rhea" id="RHEA:20804"/>
        <dbReference type="ChEBI" id="CHEBI:15377"/>
        <dbReference type="ChEBI" id="CHEBI:15378"/>
        <dbReference type="ChEBI" id="CHEBI:17544"/>
        <dbReference type="ChEBI" id="CHEBI:57287"/>
        <dbReference type="ChEBI" id="CHEBI:57392"/>
        <dbReference type="ChEBI" id="CHEBI:57540"/>
        <dbReference type="ChEBI" id="CHEBI:57700"/>
        <dbReference type="ChEBI" id="CHEBI:57945"/>
        <dbReference type="EC" id="1.2.1.27"/>
    </reaction>
</comment>
<dbReference type="InterPro" id="IPR016161">
    <property type="entry name" value="Ald_DH/histidinol_DH"/>
</dbReference>
<dbReference type="EMBL" id="JASKHM010000007">
    <property type="protein sequence ID" value="MEQ4483457.1"/>
    <property type="molecule type" value="Genomic_DNA"/>
</dbReference>
<feature type="binding site" evidence="3">
    <location>
        <position position="179"/>
    </location>
    <ligand>
        <name>NAD(+)</name>
        <dbReference type="ChEBI" id="CHEBI:57540"/>
    </ligand>
</feature>
<feature type="binding site" evidence="3">
    <location>
        <position position="182"/>
    </location>
    <ligand>
        <name>NAD(+)</name>
        <dbReference type="ChEBI" id="CHEBI:57540"/>
    </ligand>
</feature>
<dbReference type="InterPro" id="IPR010061">
    <property type="entry name" value="MeMal-semiAld_DH"/>
</dbReference>
<comment type="caution">
    <text evidence="3">Lacks conserved residue(s) required for the propagation of feature annotation.</text>
</comment>
<evidence type="ECO:0000256" key="1">
    <source>
        <dbReference type="ARBA" id="ARBA00023002"/>
    </source>
</evidence>
<feature type="domain" description="FHA" evidence="4">
    <location>
        <begin position="314"/>
        <end position="374"/>
    </location>
</feature>
<dbReference type="RefSeq" id="WP_232185810.1">
    <property type="nucleotide sequence ID" value="NZ_JAIOAP010000006.1"/>
</dbReference>
<dbReference type="CDD" id="cd07085">
    <property type="entry name" value="ALDH_F6_MMSDH"/>
    <property type="match status" value="1"/>
</dbReference>
<gene>
    <name evidence="3" type="primary">iolA</name>
    <name evidence="5" type="ORF">QJS35_13760</name>
</gene>
<dbReference type="Gene3D" id="3.40.309.10">
    <property type="entry name" value="Aldehyde Dehydrogenase, Chain A, domain 2"/>
    <property type="match status" value="1"/>
</dbReference>
<comment type="function">
    <text evidence="3">Catalyzes the oxidation of malonate semialdehyde (MSA) and methylmalonate semialdehyde (MMSA) into acetyl-CoA and propanoyl-CoA, respectively. Is involved in a myo-inositol catabolic pathway. Bicarbonate, and not CO2, is the end-product of the enzymatic reaction.</text>
</comment>
<comment type="subunit">
    <text evidence="3">Homotetramer.</text>
</comment>
<evidence type="ECO:0000313" key="5">
    <source>
        <dbReference type="EMBL" id="MEQ4483457.1"/>
    </source>
</evidence>
<comment type="pathway">
    <text evidence="3">Polyol metabolism; myo-inositol degradation into acetyl-CoA; acetyl-CoA from myo-inositol: step 7/7.</text>
</comment>
<name>A0ABV1KVE3_9BACL</name>
<feature type="active site" description="Nucleophile" evidence="3">
    <location>
        <position position="287"/>
    </location>
</feature>
<dbReference type="InterPro" id="IPR016160">
    <property type="entry name" value="Ald_DH_CS_CYS"/>
</dbReference>
<protein>
    <recommendedName>
        <fullName evidence="3">Malonate-semialdehyde dehydrogenase</fullName>
        <shortName evidence="3">MSA dehydrogenase</shortName>
        <ecNumber evidence="3">1.2.1.27</ecNumber>
    </recommendedName>
    <alternativeName>
        <fullName evidence="3">Methylmalonate semialdehyde dehydrogenase</fullName>
        <shortName evidence="3">MMSA dehydrogenase</shortName>
        <shortName evidence="3">MSDH</shortName>
    </alternativeName>
</protein>
<dbReference type="Pfam" id="PF00171">
    <property type="entry name" value="Aldedh"/>
    <property type="match status" value="1"/>
</dbReference>
<feature type="binding site" evidence="3">
    <location>
        <position position="183"/>
    </location>
    <ligand>
        <name>NAD(+)</name>
        <dbReference type="ChEBI" id="CHEBI:57540"/>
    </ligand>
</feature>
<dbReference type="GO" id="GO:0016491">
    <property type="term" value="F:oxidoreductase activity"/>
    <property type="evidence" value="ECO:0007669"/>
    <property type="project" value="UniProtKB-KW"/>
</dbReference>
<feature type="binding site" evidence="3">
    <location>
        <position position="387"/>
    </location>
    <ligand>
        <name>NAD(+)</name>
        <dbReference type="ChEBI" id="CHEBI:57540"/>
    </ligand>
</feature>
<dbReference type="InterPro" id="IPR015590">
    <property type="entry name" value="Aldehyde_DH_dom"/>
</dbReference>
<feature type="binding site" evidence="3">
    <location>
        <position position="155"/>
    </location>
    <ligand>
        <name>NAD(+)</name>
        <dbReference type="ChEBI" id="CHEBI:57540"/>
    </ligand>
</feature>
<dbReference type="SUPFAM" id="SSF53720">
    <property type="entry name" value="ALDH-like"/>
    <property type="match status" value="1"/>
</dbReference>
<dbReference type="HAMAP" id="MF_01670">
    <property type="entry name" value="IolA"/>
    <property type="match status" value="1"/>
</dbReference>
<dbReference type="InterPro" id="IPR016163">
    <property type="entry name" value="Ald_DH_C"/>
</dbReference>
<dbReference type="Proteomes" id="UP001493487">
    <property type="component" value="Unassembled WGS sequence"/>
</dbReference>
<dbReference type="PROSITE" id="PS50006">
    <property type="entry name" value="FHA_DOMAIN"/>
    <property type="match status" value="1"/>
</dbReference>
<dbReference type="Gene3D" id="3.40.605.10">
    <property type="entry name" value="Aldehyde Dehydrogenase, Chain A, domain 1"/>
    <property type="match status" value="1"/>
</dbReference>
<organism evidence="5 6">
    <name type="scientific">Cohnella silvisoli</name>
    <dbReference type="NCBI Taxonomy" id="2873699"/>
    <lineage>
        <taxon>Bacteria</taxon>
        <taxon>Bacillati</taxon>
        <taxon>Bacillota</taxon>
        <taxon>Bacilli</taxon>
        <taxon>Bacillales</taxon>
        <taxon>Paenibacillaceae</taxon>
        <taxon>Cohnella</taxon>
    </lineage>
</organism>
<evidence type="ECO:0000313" key="6">
    <source>
        <dbReference type="Proteomes" id="UP001493487"/>
    </source>
</evidence>
<keyword evidence="1 3" id="KW-0560">Oxidoreductase</keyword>
<reference evidence="5 6" key="1">
    <citation type="journal article" date="2023" name="Genome Announc.">
        <title>Pan-Genome Analyses of the Genus Cohnella and Proposal of the Novel Species Cohnella silvisoli sp. nov., Isolated from Forest Soil.</title>
        <authorList>
            <person name="Wang C."/>
            <person name="Mao L."/>
            <person name="Bao G."/>
            <person name="Zhu H."/>
        </authorList>
    </citation>
    <scope>NUCLEOTIDE SEQUENCE [LARGE SCALE GENOMIC DNA]</scope>
    <source>
        <strain evidence="5 6">NL03-T5-1</strain>
    </source>
</reference>
<comment type="similarity">
    <text evidence="3">Belongs to the aldehyde dehydrogenase family. IolA subfamily.</text>
</comment>
<dbReference type="InterPro" id="IPR016162">
    <property type="entry name" value="Ald_DH_N"/>
</dbReference>
<dbReference type="PANTHER" id="PTHR43866:SF4">
    <property type="entry name" value="MALONATE-SEMIALDEHYDE DEHYDROGENASE"/>
    <property type="match status" value="1"/>
</dbReference>
<sequence length="486" mass="52515">MTQTIAPTAIKNFIGGQWVASASGKTDDVYNPATGETIALVPLSSREDVDAAVQNSKDAFVAWSRTAVPRRARVLFKYQQLLVDNWEELARIITLENGKNYSEAYGEVQRGIECVEFAAGAPTLMMGKQLPDIATNVESGMYRYPIGVIGGITPFNFPMMVPCWMFPLAIACGNTFVLKPSERTPMLANRLAELFKEAGLPDGVLNVVHGAHDVVNGLLEHPDVKAISFVGSQPVAEYVYKTGTSHGKRVQALAGAKNHSIVMPDADLDGTVQQIVNAAFGSAGERCMACAVVVAVGEVADPLIEKLVAAANGLTIGNGMDKDVFLGPVIRGPHKERTHGYIETGESEGAHLLRDGRLDTAASGNGYFVGPTIFDKVTSEMKIWKDEIFAPVLSIARVDTLDEAIELSNRSDFANGACIFTQDGSNVRKFRENIEAGMLGVNLGVPAPMAFFPFSGWKKSFYGDLHANGTDGVEFYTRKKMVTARW</sequence>
<proteinExistence type="inferred from homology"/>
<accession>A0ABV1KVE3</accession>